<sequence length="654" mass="73156">MTISKNNKMMQYLNYRMRVILQDSRIFIGTFKAFDKHMNVILSECEEFRKIRGKGTKGIEREEKRVLGFVLLRGQNIVSLTVEGPPPPDEGLPRVPGVIPGPGLGRPAGRGIPAVVVPPVVGAAPGLQGPVRGVGGPAAAAMTPQGRGIPSVGLTARIPAPPGMPMPPGMPPMPPGMGRGIPPVGAPPQPPPGIRPPPPPGMMRPPPPSGPPMRPPPMKTRRKDKDPNPSQQEDTKQYLHSAMLECTTSETKLREIVNLAEGLDYNEWLASHTIAFFEHINLLYGTISEFCSMSGCPDMSGPCNRQYLWVDEKGKRIKLTAPQYVDYVMTYAQKAINDESIFPTKFDREFPPTFVLTVKKIMKLLYHVVAHIYHSHFKEIVLLNLHPHLNCIFAHLILFNERFKLIEEKEVEVLHDLAVALRVYPSRQTLMTHNPHSNEQSRLQSEAGSINYLDKQDERRCMVDDTNNNITMATDYCNQDVITTQCRSISALDDYRNFDYQTTDENLEYLNDQKENQNATKVSNMFGVNSPMLVDEQFVEDSITMFQVNSPEPMMVEPMMSSENMPAKKCTFDIRNSLRERSISANAVLATCKSLETFTASPITRRSNSDRTSAKSNSALFFCATNEDKKSLSFDRNDNLFQSNTNFPNTEETC</sequence>
<dbReference type="InterPro" id="IPR036703">
    <property type="entry name" value="MOB_kinase_act_sf"/>
</dbReference>
<evidence type="ECO:0000256" key="2">
    <source>
        <dbReference type="ARBA" id="ARBA00009123"/>
    </source>
</evidence>
<dbReference type="SUPFAM" id="SSF50182">
    <property type="entry name" value="Sm-like ribonucleoproteins"/>
    <property type="match status" value="1"/>
</dbReference>
<evidence type="ECO:0000259" key="9">
    <source>
        <dbReference type="PROSITE" id="PS52002"/>
    </source>
</evidence>
<dbReference type="Gene3D" id="1.20.140.30">
    <property type="entry name" value="MOB kinase activator"/>
    <property type="match status" value="1"/>
</dbReference>
<feature type="binding site" evidence="7">
    <location>
        <position position="296"/>
    </location>
    <ligand>
        <name>Zn(2+)</name>
        <dbReference type="ChEBI" id="CHEBI:29105"/>
    </ligand>
</feature>
<keyword evidence="3" id="KW-0694">RNA-binding</keyword>
<dbReference type="AlphaFoldDB" id="A0A6P6Y0C3"/>
<gene>
    <name evidence="11" type="primary">LOC113792802</name>
</gene>
<feature type="domain" description="Sm" evidence="9">
    <location>
        <begin position="4"/>
        <end position="86"/>
    </location>
</feature>
<dbReference type="Pfam" id="PF01423">
    <property type="entry name" value="LSM"/>
    <property type="match status" value="1"/>
</dbReference>
<evidence type="ECO:0000256" key="1">
    <source>
        <dbReference type="ARBA" id="ARBA00004123"/>
    </source>
</evidence>
<keyword evidence="7" id="KW-0479">Metal-binding</keyword>
<dbReference type="OrthoDB" id="8170117at2759"/>
<dbReference type="Gene3D" id="2.30.30.100">
    <property type="match status" value="1"/>
</dbReference>
<name>A0A6P6Y0C3_DERPT</name>
<dbReference type="InterPro" id="IPR005301">
    <property type="entry name" value="MOB_kinase_act_fam"/>
</dbReference>
<keyword evidence="4" id="KW-0539">Nucleus</keyword>
<organism evidence="10 11">
    <name type="scientific">Dermatophagoides pteronyssinus</name>
    <name type="common">European house dust mite</name>
    <dbReference type="NCBI Taxonomy" id="6956"/>
    <lineage>
        <taxon>Eukaryota</taxon>
        <taxon>Metazoa</taxon>
        <taxon>Ecdysozoa</taxon>
        <taxon>Arthropoda</taxon>
        <taxon>Chelicerata</taxon>
        <taxon>Arachnida</taxon>
        <taxon>Acari</taxon>
        <taxon>Acariformes</taxon>
        <taxon>Sarcoptiformes</taxon>
        <taxon>Astigmata</taxon>
        <taxon>Psoroptidia</taxon>
        <taxon>Analgoidea</taxon>
        <taxon>Pyroglyphidae</taxon>
        <taxon>Dermatophagoidinae</taxon>
        <taxon>Dermatophagoides</taxon>
    </lineage>
</organism>
<dbReference type="RefSeq" id="XP_027198546.1">
    <property type="nucleotide sequence ID" value="XM_027342745.1"/>
</dbReference>
<reference evidence="11" key="1">
    <citation type="submission" date="2025-08" db="UniProtKB">
        <authorList>
            <consortium name="RefSeq"/>
        </authorList>
    </citation>
    <scope>IDENTIFICATION</scope>
    <source>
        <strain evidence="11">Airmid</strain>
    </source>
</reference>
<dbReference type="CDD" id="cd01717">
    <property type="entry name" value="Sm_B"/>
    <property type="match status" value="1"/>
</dbReference>
<feature type="binding site" evidence="7">
    <location>
        <position position="371"/>
    </location>
    <ligand>
        <name>Zn(2+)</name>
        <dbReference type="ChEBI" id="CHEBI:29105"/>
    </ligand>
</feature>
<dbReference type="GO" id="GO:0003723">
    <property type="term" value="F:RNA binding"/>
    <property type="evidence" value="ECO:0007669"/>
    <property type="project" value="UniProtKB-KW"/>
</dbReference>
<dbReference type="SMART" id="SM00651">
    <property type="entry name" value="Sm"/>
    <property type="match status" value="1"/>
</dbReference>
<evidence type="ECO:0000256" key="4">
    <source>
        <dbReference type="ARBA" id="ARBA00023242"/>
    </source>
</evidence>
<accession>A0A6P6Y0C3</accession>
<evidence type="ECO:0000313" key="11">
    <source>
        <dbReference type="RefSeq" id="XP_027198546.1"/>
    </source>
</evidence>
<dbReference type="OMA" id="VAHIYHS"/>
<dbReference type="KEGG" id="dpte:113792802"/>
<feature type="binding site" evidence="7">
    <location>
        <position position="376"/>
    </location>
    <ligand>
        <name>Zn(2+)</name>
        <dbReference type="ChEBI" id="CHEBI:29105"/>
    </ligand>
</feature>
<protein>
    <recommendedName>
        <fullName evidence="6">Sm protein B</fullName>
    </recommendedName>
</protein>
<dbReference type="Proteomes" id="UP000515146">
    <property type="component" value="Unplaced"/>
</dbReference>
<dbReference type="GO" id="GO:1990904">
    <property type="term" value="C:ribonucleoprotein complex"/>
    <property type="evidence" value="ECO:0007669"/>
    <property type="project" value="UniProtKB-KW"/>
</dbReference>
<feature type="compositionally biased region" description="Pro residues" evidence="8">
    <location>
        <begin position="159"/>
        <end position="175"/>
    </location>
</feature>
<evidence type="ECO:0000256" key="3">
    <source>
        <dbReference type="ARBA" id="ARBA00022884"/>
    </source>
</evidence>
<feature type="binding site" evidence="7">
    <location>
        <position position="291"/>
    </location>
    <ligand>
        <name>Zn(2+)</name>
        <dbReference type="ChEBI" id="CHEBI:29105"/>
    </ligand>
</feature>
<evidence type="ECO:0000256" key="8">
    <source>
        <dbReference type="SAM" id="MobiDB-lite"/>
    </source>
</evidence>
<dbReference type="PANTHER" id="PTHR22599">
    <property type="entry name" value="MPS ONE BINDER KINASE ACTIVATOR-LIKE MOB"/>
    <property type="match status" value="1"/>
</dbReference>
<dbReference type="GO" id="GO:0005634">
    <property type="term" value="C:nucleus"/>
    <property type="evidence" value="ECO:0007669"/>
    <property type="project" value="UniProtKB-SubCell"/>
</dbReference>
<evidence type="ECO:0000256" key="5">
    <source>
        <dbReference type="ARBA" id="ARBA00023274"/>
    </source>
</evidence>
<comment type="similarity">
    <text evidence="2">Belongs to the snRNP SmB/SmN family.</text>
</comment>
<dbReference type="Pfam" id="PF03637">
    <property type="entry name" value="Mob1_phocein"/>
    <property type="match status" value="1"/>
</dbReference>
<dbReference type="SUPFAM" id="SSF101152">
    <property type="entry name" value="Mob1/phocein"/>
    <property type="match status" value="1"/>
</dbReference>
<dbReference type="FunFam" id="2.30.30.100:FF:000004">
    <property type="entry name" value="Small nuclear ribonucleoprotein-associated proteins"/>
    <property type="match status" value="1"/>
</dbReference>
<proteinExistence type="inferred from homology"/>
<dbReference type="InterPro" id="IPR010920">
    <property type="entry name" value="LSM_dom_sf"/>
</dbReference>
<feature type="compositionally biased region" description="Pro residues" evidence="8">
    <location>
        <begin position="184"/>
        <end position="218"/>
    </location>
</feature>
<keyword evidence="7" id="KW-0862">Zinc</keyword>
<evidence type="ECO:0000313" key="10">
    <source>
        <dbReference type="Proteomes" id="UP000515146"/>
    </source>
</evidence>
<dbReference type="PROSITE" id="PS52002">
    <property type="entry name" value="SM"/>
    <property type="match status" value="1"/>
</dbReference>
<feature type="compositionally biased region" description="Basic and acidic residues" evidence="8">
    <location>
        <begin position="223"/>
        <end position="235"/>
    </location>
</feature>
<dbReference type="InParanoid" id="A0A6P6Y0C3"/>
<evidence type="ECO:0000256" key="7">
    <source>
        <dbReference type="PIRSR" id="PIRSR605301-1"/>
    </source>
</evidence>
<keyword evidence="5" id="KW-0687">Ribonucleoprotein</keyword>
<dbReference type="InterPro" id="IPR047575">
    <property type="entry name" value="Sm"/>
</dbReference>
<dbReference type="SMART" id="SM01388">
    <property type="entry name" value="Mob1_phocein"/>
    <property type="match status" value="1"/>
</dbReference>
<keyword evidence="10" id="KW-1185">Reference proteome</keyword>
<feature type="region of interest" description="Disordered" evidence="8">
    <location>
        <begin position="159"/>
        <end position="235"/>
    </location>
</feature>
<evidence type="ECO:0000256" key="6">
    <source>
        <dbReference type="ARBA" id="ARBA00041355"/>
    </source>
</evidence>
<comment type="subcellular location">
    <subcellularLocation>
        <location evidence="1">Nucleus</location>
    </subcellularLocation>
</comment>
<dbReference type="InterPro" id="IPR001163">
    <property type="entry name" value="Sm_dom_euk/arc"/>
</dbReference>